<keyword evidence="7 10" id="KW-0808">Transferase</keyword>
<evidence type="ECO:0000256" key="10">
    <source>
        <dbReference type="HAMAP-Rule" id="MF_00164"/>
    </source>
</evidence>
<dbReference type="SUPFAM" id="SSF56235">
    <property type="entry name" value="N-terminal nucleophile aminohydrolases (Ntn hydrolases)"/>
    <property type="match status" value="1"/>
</dbReference>
<dbReference type="GO" id="GO:0006047">
    <property type="term" value="P:UDP-N-acetylglucosamine metabolic process"/>
    <property type="evidence" value="ECO:0007669"/>
    <property type="project" value="TreeGrafter"/>
</dbReference>
<dbReference type="InterPro" id="IPR047084">
    <property type="entry name" value="GFAT_N"/>
</dbReference>
<evidence type="ECO:0000256" key="6">
    <source>
        <dbReference type="ARBA" id="ARBA00022576"/>
    </source>
</evidence>
<evidence type="ECO:0000256" key="8">
    <source>
        <dbReference type="ARBA" id="ARBA00022737"/>
    </source>
</evidence>
<dbReference type="CDD" id="cd05009">
    <property type="entry name" value="SIS_GlmS_GlmD_2"/>
    <property type="match status" value="1"/>
</dbReference>
<feature type="domain" description="SIS" evidence="12">
    <location>
        <begin position="465"/>
        <end position="606"/>
    </location>
</feature>
<evidence type="ECO:0000259" key="11">
    <source>
        <dbReference type="PROSITE" id="PS51278"/>
    </source>
</evidence>
<evidence type="ECO:0000256" key="4">
    <source>
        <dbReference type="ARBA" id="ARBA00016090"/>
    </source>
</evidence>
<feature type="domain" description="Glutamine amidotransferase type-2" evidence="11">
    <location>
        <begin position="2"/>
        <end position="222"/>
    </location>
</feature>
<dbReference type="PROSITE" id="PS51464">
    <property type="entry name" value="SIS"/>
    <property type="match status" value="2"/>
</dbReference>
<dbReference type="Proteomes" id="UP000886865">
    <property type="component" value="Unassembled WGS sequence"/>
</dbReference>
<dbReference type="FunFam" id="3.40.50.10490:FF:000001">
    <property type="entry name" value="Glutamine--fructose-6-phosphate aminotransferase [isomerizing]"/>
    <property type="match status" value="1"/>
</dbReference>
<dbReference type="Gene3D" id="3.40.50.10490">
    <property type="entry name" value="Glucose-6-phosphate isomerase like protein, domain 1"/>
    <property type="match status" value="2"/>
</dbReference>
<evidence type="ECO:0000256" key="9">
    <source>
        <dbReference type="ARBA" id="ARBA00022962"/>
    </source>
</evidence>
<reference evidence="13" key="1">
    <citation type="submission" date="2020-10" db="EMBL/GenBank/DDBJ databases">
        <authorList>
            <person name="Gilroy R."/>
        </authorList>
    </citation>
    <scope>NUCLEOTIDE SEQUENCE</scope>
    <source>
        <strain evidence="13">CHK152-2871</strain>
    </source>
</reference>
<accession>A0A9D1JXE3</accession>
<dbReference type="FunFam" id="3.60.20.10:FF:000006">
    <property type="entry name" value="Glutamine--fructose-6-phosphate aminotransferase [isomerizing]"/>
    <property type="match status" value="1"/>
</dbReference>
<reference evidence="13" key="2">
    <citation type="journal article" date="2021" name="PeerJ">
        <title>Extensive microbial diversity within the chicken gut microbiome revealed by metagenomics and culture.</title>
        <authorList>
            <person name="Gilroy R."/>
            <person name="Ravi A."/>
            <person name="Getino M."/>
            <person name="Pursley I."/>
            <person name="Horton D.L."/>
            <person name="Alikhan N.F."/>
            <person name="Baker D."/>
            <person name="Gharbi K."/>
            <person name="Hall N."/>
            <person name="Watson M."/>
            <person name="Adriaenssens E.M."/>
            <person name="Foster-Nyarko E."/>
            <person name="Jarju S."/>
            <person name="Secka A."/>
            <person name="Antonio M."/>
            <person name="Oren A."/>
            <person name="Chaudhuri R.R."/>
            <person name="La Ragione R."/>
            <person name="Hildebrand F."/>
            <person name="Pallen M.J."/>
        </authorList>
    </citation>
    <scope>NUCLEOTIDE SEQUENCE</scope>
    <source>
        <strain evidence="13">CHK152-2871</strain>
    </source>
</reference>
<dbReference type="InterPro" id="IPR029055">
    <property type="entry name" value="Ntn_hydrolases_N"/>
</dbReference>
<dbReference type="CDD" id="cd00714">
    <property type="entry name" value="GFAT"/>
    <property type="match status" value="1"/>
</dbReference>
<comment type="catalytic activity">
    <reaction evidence="1 10">
        <text>D-fructose 6-phosphate + L-glutamine = D-glucosamine 6-phosphate + L-glutamate</text>
        <dbReference type="Rhea" id="RHEA:13237"/>
        <dbReference type="ChEBI" id="CHEBI:29985"/>
        <dbReference type="ChEBI" id="CHEBI:58359"/>
        <dbReference type="ChEBI" id="CHEBI:58725"/>
        <dbReference type="ChEBI" id="CHEBI:61527"/>
        <dbReference type="EC" id="2.6.1.16"/>
    </reaction>
</comment>
<comment type="function">
    <text evidence="10">Catalyzes the first step in hexosamine metabolism, converting fructose-6P into glucosamine-6P using glutamine as a nitrogen source.</text>
</comment>
<organism evidence="13 14">
    <name type="scientific">Candidatus Galligastranaerophilus intestinavium</name>
    <dbReference type="NCBI Taxonomy" id="2840836"/>
    <lineage>
        <taxon>Bacteria</taxon>
        <taxon>Candidatus Galligastranaerophilus</taxon>
    </lineage>
</organism>
<dbReference type="EMBL" id="DVJQ01000024">
    <property type="protein sequence ID" value="HIS73926.1"/>
    <property type="molecule type" value="Genomic_DNA"/>
</dbReference>
<dbReference type="GO" id="GO:0097367">
    <property type="term" value="F:carbohydrate derivative binding"/>
    <property type="evidence" value="ECO:0007669"/>
    <property type="project" value="InterPro"/>
</dbReference>
<keyword evidence="9" id="KW-0315">Glutamine amidotransferase</keyword>
<dbReference type="Pfam" id="PF01380">
    <property type="entry name" value="SIS"/>
    <property type="match status" value="2"/>
</dbReference>
<dbReference type="PANTHER" id="PTHR10937:SF0">
    <property type="entry name" value="GLUTAMINE--FRUCTOSE-6-PHOSPHATE TRANSAMINASE (ISOMERIZING)"/>
    <property type="match status" value="1"/>
</dbReference>
<feature type="domain" description="SIS" evidence="12">
    <location>
        <begin position="291"/>
        <end position="430"/>
    </location>
</feature>
<dbReference type="NCBIfam" id="NF001484">
    <property type="entry name" value="PRK00331.1"/>
    <property type="match status" value="1"/>
</dbReference>
<gene>
    <name evidence="10 13" type="primary">glmS</name>
    <name evidence="13" type="ORF">IAA86_02775</name>
</gene>
<evidence type="ECO:0000259" key="12">
    <source>
        <dbReference type="PROSITE" id="PS51464"/>
    </source>
</evidence>
<dbReference type="NCBIfam" id="TIGR01135">
    <property type="entry name" value="glmS"/>
    <property type="match status" value="1"/>
</dbReference>
<dbReference type="AlphaFoldDB" id="A0A9D1JXE3"/>
<dbReference type="EC" id="2.6.1.16" evidence="3 10"/>
<dbReference type="CDD" id="cd05008">
    <property type="entry name" value="SIS_GlmS_GlmD_1"/>
    <property type="match status" value="1"/>
</dbReference>
<dbReference type="InterPro" id="IPR035466">
    <property type="entry name" value="GlmS/AgaS_SIS"/>
</dbReference>
<feature type="active site" description="For Fru-6P isomerization activity" evidence="10">
    <location>
        <position position="611"/>
    </location>
</feature>
<dbReference type="InterPro" id="IPR046348">
    <property type="entry name" value="SIS_dom_sf"/>
</dbReference>
<dbReference type="GO" id="GO:0004360">
    <property type="term" value="F:glutamine-fructose-6-phosphate transaminase (isomerizing) activity"/>
    <property type="evidence" value="ECO:0007669"/>
    <property type="project" value="UniProtKB-UniRule"/>
</dbReference>
<keyword evidence="5 10" id="KW-0963">Cytoplasm</keyword>
<dbReference type="InterPro" id="IPR001347">
    <property type="entry name" value="SIS_dom"/>
</dbReference>
<dbReference type="HAMAP" id="MF_00164">
    <property type="entry name" value="GlmS"/>
    <property type="match status" value="1"/>
</dbReference>
<evidence type="ECO:0000256" key="2">
    <source>
        <dbReference type="ARBA" id="ARBA00004496"/>
    </source>
</evidence>
<dbReference type="Pfam" id="PF13522">
    <property type="entry name" value="GATase_6"/>
    <property type="match status" value="1"/>
</dbReference>
<feature type="active site" description="Nucleophile; for GATase activity" evidence="10">
    <location>
        <position position="2"/>
    </location>
</feature>
<sequence>MCGIVGYIGNKKASEILLKGLSYLEYRGYDSSGVALMTKNKIEIFKAPGKLNNLREVLNNQQNICNKSTVGIGHIRWATHGLPTELNAHPHTCNCGSLVVVHNGIIENYKELKNELIKYGCEFKSQTDSEVAAHLIAHEFSKCKDLLRAMTNAVKKIQGAYAFCAMHKTLQDRIVVARKNAPLIIGVGEGENFIASDIPAIIEYTKKAIYLNDNQVAEVKKDSVKITDLEGNILENKIEMLPFEPVALSKMGFKHYMLKEIHEQSDVARNVLSGKLKDSKSPVVLQDVKLSTDDLKNINRIQIIACGTSLHAGLVGKYILEKFAKIPTDVEASSEYIYRDTIADKNTLVIGISQSGETADTITAIKQVKEKGSHVLIITNRPDSTMARLADSLLPVNAGIEVSVAATKSYTAQLLSLYLLTMYITQTINEKSISEKEIVSLKQEMLELPNKIETLTNNTDSIKAVAKKYSSFKDFIFIARGINFPTALEGALKLKEISYINATGYSAGELKHGPIAMLDETMPVLAILNKGIVYDKVMSNCEEAKARQAKLIGVSNYIDKKHKDLFDDVLLIPDISDMLSPALNIVVLQLLAYYIAEYLGKDVDQPRNLAKSVTVE</sequence>
<feature type="initiator methionine" description="Removed" evidence="10">
    <location>
        <position position="1"/>
    </location>
</feature>
<keyword evidence="6 10" id="KW-0032">Aminotransferase</keyword>
<dbReference type="InterPro" id="IPR035490">
    <property type="entry name" value="GlmS/FrlB_SIS"/>
</dbReference>
<dbReference type="GO" id="GO:0006487">
    <property type="term" value="P:protein N-linked glycosylation"/>
    <property type="evidence" value="ECO:0007669"/>
    <property type="project" value="TreeGrafter"/>
</dbReference>
<dbReference type="GO" id="GO:0005829">
    <property type="term" value="C:cytosol"/>
    <property type="evidence" value="ECO:0007669"/>
    <property type="project" value="TreeGrafter"/>
</dbReference>
<evidence type="ECO:0000256" key="1">
    <source>
        <dbReference type="ARBA" id="ARBA00001031"/>
    </source>
</evidence>
<name>A0A9D1JXE3_9BACT</name>
<protein>
    <recommendedName>
        <fullName evidence="4 10">Glutamine--fructose-6-phosphate aminotransferase [isomerizing]</fullName>
        <ecNumber evidence="3 10">2.6.1.16</ecNumber>
    </recommendedName>
    <alternativeName>
        <fullName evidence="10">D-fructose-6-phosphate amidotransferase</fullName>
    </alternativeName>
    <alternativeName>
        <fullName evidence="10">GFAT</fullName>
    </alternativeName>
    <alternativeName>
        <fullName evidence="10">Glucosamine-6-phosphate synthase</fullName>
    </alternativeName>
    <alternativeName>
        <fullName evidence="10">Hexosephosphate aminotransferase</fullName>
    </alternativeName>
    <alternativeName>
        <fullName evidence="10">L-glutamine--D-fructose-6-phosphate amidotransferase</fullName>
    </alternativeName>
</protein>
<evidence type="ECO:0000256" key="3">
    <source>
        <dbReference type="ARBA" id="ARBA00012916"/>
    </source>
</evidence>
<dbReference type="SUPFAM" id="SSF53697">
    <property type="entry name" value="SIS domain"/>
    <property type="match status" value="1"/>
</dbReference>
<evidence type="ECO:0000313" key="14">
    <source>
        <dbReference type="Proteomes" id="UP000886865"/>
    </source>
</evidence>
<proteinExistence type="inferred from homology"/>
<dbReference type="InterPro" id="IPR005855">
    <property type="entry name" value="GFAT"/>
</dbReference>
<evidence type="ECO:0000256" key="5">
    <source>
        <dbReference type="ARBA" id="ARBA00022490"/>
    </source>
</evidence>
<keyword evidence="8" id="KW-0677">Repeat</keyword>
<dbReference type="PANTHER" id="PTHR10937">
    <property type="entry name" value="GLUCOSAMINE--FRUCTOSE-6-PHOSPHATE AMINOTRANSFERASE, ISOMERIZING"/>
    <property type="match status" value="1"/>
</dbReference>
<dbReference type="Gene3D" id="3.60.20.10">
    <property type="entry name" value="Glutamine Phosphoribosylpyrophosphate, subunit 1, domain 1"/>
    <property type="match status" value="1"/>
</dbReference>
<dbReference type="GO" id="GO:0005975">
    <property type="term" value="P:carbohydrate metabolic process"/>
    <property type="evidence" value="ECO:0007669"/>
    <property type="project" value="UniProtKB-UniRule"/>
</dbReference>
<comment type="subcellular location">
    <subcellularLocation>
        <location evidence="2 10">Cytoplasm</location>
    </subcellularLocation>
</comment>
<dbReference type="InterPro" id="IPR017932">
    <property type="entry name" value="GATase_2_dom"/>
</dbReference>
<evidence type="ECO:0000313" key="13">
    <source>
        <dbReference type="EMBL" id="HIS73926.1"/>
    </source>
</evidence>
<evidence type="ECO:0000256" key="7">
    <source>
        <dbReference type="ARBA" id="ARBA00022679"/>
    </source>
</evidence>
<comment type="subunit">
    <text evidence="10">Homodimer.</text>
</comment>
<dbReference type="PROSITE" id="PS51278">
    <property type="entry name" value="GATASE_TYPE_2"/>
    <property type="match status" value="1"/>
</dbReference>
<comment type="caution">
    <text evidence="13">The sequence shown here is derived from an EMBL/GenBank/DDBJ whole genome shotgun (WGS) entry which is preliminary data.</text>
</comment>
<dbReference type="GO" id="GO:0006002">
    <property type="term" value="P:fructose 6-phosphate metabolic process"/>
    <property type="evidence" value="ECO:0007669"/>
    <property type="project" value="TreeGrafter"/>
</dbReference>